<dbReference type="InterPro" id="IPR019775">
    <property type="entry name" value="WD40_repeat_CS"/>
</dbReference>
<evidence type="ECO:0000256" key="11">
    <source>
        <dbReference type="SAM" id="MobiDB-lite"/>
    </source>
</evidence>
<feature type="transmembrane region" description="Helical" evidence="12">
    <location>
        <begin position="1012"/>
        <end position="1030"/>
    </location>
</feature>
<feature type="transmembrane region" description="Helical" evidence="12">
    <location>
        <begin position="1063"/>
        <end position="1085"/>
    </location>
</feature>
<comment type="caution">
    <text evidence="14">The sequence shown here is derived from an EMBL/GenBank/DDBJ whole genome shotgun (WGS) entry which is preliminary data.</text>
</comment>
<keyword evidence="7 12" id="KW-0472">Membrane</keyword>
<dbReference type="PANTHER" id="PTHR19865:SF0">
    <property type="entry name" value="U3 SMALL NUCLEOLAR RNA-INTERACTING PROTEIN 2"/>
    <property type="match status" value="1"/>
</dbReference>
<proteinExistence type="predicted"/>
<evidence type="ECO:0000313" key="14">
    <source>
        <dbReference type="EMBL" id="CAG9312019.1"/>
    </source>
</evidence>
<dbReference type="InterPro" id="IPR039241">
    <property type="entry name" value="Rrp9-like"/>
</dbReference>
<dbReference type="PROSITE" id="PS50082">
    <property type="entry name" value="WD_REPEATS_2"/>
    <property type="match status" value="3"/>
</dbReference>
<keyword evidence="15" id="KW-1185">Reference proteome</keyword>
<dbReference type="PROSITE" id="PS50294">
    <property type="entry name" value="WD_REPEATS_REGION"/>
    <property type="match status" value="1"/>
</dbReference>
<dbReference type="PANTHER" id="PTHR19865">
    <property type="entry name" value="U3 SMALL NUCLEOLAR RNA INTERACTING PROTEIN 2"/>
    <property type="match status" value="1"/>
</dbReference>
<name>A0AAU9IAF6_9CILI</name>
<feature type="compositionally biased region" description="Basic and acidic residues" evidence="11">
    <location>
        <begin position="23"/>
        <end position="34"/>
    </location>
</feature>
<feature type="transmembrane region" description="Helical" evidence="12">
    <location>
        <begin position="726"/>
        <end position="745"/>
    </location>
</feature>
<keyword evidence="5" id="KW-0677">Repeat</keyword>
<dbReference type="EMBL" id="CAJZBQ010000005">
    <property type="protein sequence ID" value="CAG9312019.1"/>
    <property type="molecule type" value="Genomic_DNA"/>
</dbReference>
<dbReference type="SUPFAM" id="SSF50978">
    <property type="entry name" value="WD40 repeat-like"/>
    <property type="match status" value="3"/>
</dbReference>
<evidence type="ECO:0000256" key="3">
    <source>
        <dbReference type="ARBA" id="ARBA00022574"/>
    </source>
</evidence>
<evidence type="ECO:0000256" key="10">
    <source>
        <dbReference type="SAM" id="Coils"/>
    </source>
</evidence>
<keyword evidence="10" id="KW-0175">Coiled coil</keyword>
<organism evidence="14 15">
    <name type="scientific">Blepharisma stoltei</name>
    <dbReference type="NCBI Taxonomy" id="1481888"/>
    <lineage>
        <taxon>Eukaryota</taxon>
        <taxon>Sar</taxon>
        <taxon>Alveolata</taxon>
        <taxon>Ciliophora</taxon>
        <taxon>Postciliodesmatophora</taxon>
        <taxon>Heterotrichea</taxon>
        <taxon>Heterotrichida</taxon>
        <taxon>Blepharismidae</taxon>
        <taxon>Blepharisma</taxon>
    </lineage>
</organism>
<evidence type="ECO:0000256" key="12">
    <source>
        <dbReference type="SAM" id="Phobius"/>
    </source>
</evidence>
<feature type="repeat" description="WD" evidence="9">
    <location>
        <begin position="203"/>
        <end position="234"/>
    </location>
</feature>
<feature type="transmembrane region" description="Helical" evidence="12">
    <location>
        <begin position="912"/>
        <end position="933"/>
    </location>
</feature>
<dbReference type="Proteomes" id="UP001162131">
    <property type="component" value="Unassembled WGS sequence"/>
</dbReference>
<comment type="subcellular location">
    <subcellularLocation>
        <location evidence="2">Membrane</location>
        <topology evidence="2">Multi-pass membrane protein</topology>
    </subcellularLocation>
    <subcellularLocation>
        <location evidence="1">Nucleus</location>
    </subcellularLocation>
</comment>
<dbReference type="GO" id="GO:0005216">
    <property type="term" value="F:monoatomic ion channel activity"/>
    <property type="evidence" value="ECO:0007669"/>
    <property type="project" value="InterPro"/>
</dbReference>
<feature type="transmembrane region" description="Helical" evidence="12">
    <location>
        <begin position="945"/>
        <end position="966"/>
    </location>
</feature>
<dbReference type="InterPro" id="IPR036322">
    <property type="entry name" value="WD40_repeat_dom_sf"/>
</dbReference>
<dbReference type="GO" id="GO:0016020">
    <property type="term" value="C:membrane"/>
    <property type="evidence" value="ECO:0007669"/>
    <property type="project" value="UniProtKB-SubCell"/>
</dbReference>
<dbReference type="GO" id="GO:0032040">
    <property type="term" value="C:small-subunit processome"/>
    <property type="evidence" value="ECO:0007669"/>
    <property type="project" value="TreeGrafter"/>
</dbReference>
<feature type="repeat" description="WD" evidence="9">
    <location>
        <begin position="356"/>
        <end position="397"/>
    </location>
</feature>
<dbReference type="Gene3D" id="2.130.10.10">
    <property type="entry name" value="YVTN repeat-like/Quinoprotein amine dehydrogenase"/>
    <property type="match status" value="3"/>
</dbReference>
<feature type="domain" description="Ion transport" evidence="13">
    <location>
        <begin position="884"/>
        <end position="1094"/>
    </location>
</feature>
<accession>A0AAU9IAF6</accession>
<dbReference type="SMART" id="SM00320">
    <property type="entry name" value="WD40"/>
    <property type="match status" value="12"/>
</dbReference>
<keyword evidence="6 12" id="KW-1133">Transmembrane helix</keyword>
<dbReference type="Pfam" id="PF00400">
    <property type="entry name" value="WD40"/>
    <property type="match status" value="4"/>
</dbReference>
<evidence type="ECO:0000259" key="13">
    <source>
        <dbReference type="Pfam" id="PF00520"/>
    </source>
</evidence>
<feature type="region of interest" description="Disordered" evidence="11">
    <location>
        <begin position="1"/>
        <end position="36"/>
    </location>
</feature>
<evidence type="ECO:0000256" key="2">
    <source>
        <dbReference type="ARBA" id="ARBA00004141"/>
    </source>
</evidence>
<feature type="coiled-coil region" evidence="10">
    <location>
        <begin position="1170"/>
        <end position="1225"/>
    </location>
</feature>
<protein>
    <recommendedName>
        <fullName evidence="13">Ion transport domain-containing protein</fullName>
    </recommendedName>
</protein>
<evidence type="ECO:0000256" key="7">
    <source>
        <dbReference type="ARBA" id="ARBA00023136"/>
    </source>
</evidence>
<evidence type="ECO:0000256" key="4">
    <source>
        <dbReference type="ARBA" id="ARBA00022692"/>
    </source>
</evidence>
<reference evidence="14" key="1">
    <citation type="submission" date="2021-09" db="EMBL/GenBank/DDBJ databases">
        <authorList>
            <consortium name="AG Swart"/>
            <person name="Singh M."/>
            <person name="Singh A."/>
            <person name="Seah K."/>
            <person name="Emmerich C."/>
        </authorList>
    </citation>
    <scope>NUCLEOTIDE SEQUENCE</scope>
    <source>
        <strain evidence="14">ATCC30299</strain>
    </source>
</reference>
<dbReference type="PROSITE" id="PS00678">
    <property type="entry name" value="WD_REPEATS_1"/>
    <property type="match status" value="1"/>
</dbReference>
<dbReference type="Pfam" id="PF00520">
    <property type="entry name" value="Ion_trans"/>
    <property type="match status" value="1"/>
</dbReference>
<feature type="repeat" description="WD" evidence="9">
    <location>
        <begin position="529"/>
        <end position="570"/>
    </location>
</feature>
<evidence type="ECO:0000256" key="1">
    <source>
        <dbReference type="ARBA" id="ARBA00004123"/>
    </source>
</evidence>
<keyword evidence="3 9" id="KW-0853">WD repeat</keyword>
<dbReference type="InterPro" id="IPR001680">
    <property type="entry name" value="WD40_rpt"/>
</dbReference>
<dbReference type="InterPro" id="IPR005821">
    <property type="entry name" value="Ion_trans_dom"/>
</dbReference>
<evidence type="ECO:0000256" key="8">
    <source>
        <dbReference type="ARBA" id="ARBA00023242"/>
    </source>
</evidence>
<dbReference type="AlphaFoldDB" id="A0AAU9IAF6"/>
<evidence type="ECO:0000256" key="6">
    <source>
        <dbReference type="ARBA" id="ARBA00022989"/>
    </source>
</evidence>
<evidence type="ECO:0000256" key="5">
    <source>
        <dbReference type="ARBA" id="ARBA00022737"/>
    </source>
</evidence>
<sequence>MGDLNRPLLGLSNSNTQDLSPLKLERSPAKDQKSSSDSSVYYLSMGKIEKRKRKGSIEKFIRKFNYFVPVEAFADFKCNFDITSDKNYVFSGTSEGDLAMYGFDEKRIQTQKVAHQAVSYIKLDSSNDYIFIGVIDGVIGRLNLGGDYEIDEFLCHKSMITGIKVSSDDEWMYSSSKDSKIIKWRVEDKEPKLLYKHENANEIDLSEDNKIIISSGSDKLVKVWNVDTNAEVIALGPMGFEIKCIKFSKSKFIACGTSDGEIKVWEWGSFEVKHIFHMDDKNCSAIGFLYGEDYLVSSYKTIQIWNMWTGESDITLNNQRSETIRLLVDQNKIFSSTKDKRFLIWNFPEIPDQVCIQAHDGEILDMLWNSEYKLYFSLGVDRKIIAWEVGTNEKKHEFYCEGNSTPTMCLTPDKDYIVTTYKHGLMFWDFTYGKTWEHEVSEECSVNALIFSPSGEYFITGDDKWMTFFKYKAGNLYQNWKILRQFTITSPISAWDMTENDSILIVGLKSGDIWLFSLIANKPTKVCELLGHTDFISGLQLLRNEDHFISVSYDTTIRIWNLNKKWCMRVIKYHADKILSLVIPNNECFIVSSKDKSISIWALNSFSLVTALNYQSGGKVFIFPGIDYKLYLAQIGGEICIQKNPLGDDFAFYGPGKKICLFLNYVNNILTRQNQKYIEELDKWVIMPYKINTTHLFSYFQMPNHLKCALDNDSAFFETSFWENPLSLSLAGSSNIISIILYGLCRKVSFNPYEVQLISGYLPQLNIEWYKYPKPLEQLYQSILHPVKIINNVPQFCESLPSPIVHKSDYLSIVPTDLIPISQLKKRGQPIVFWENALWVHQYGSYESLKFLNSLYEHPNPEILRTKFVKAILDSKWRDVRYVLFCYGLIYISFLILYFIHTLDRHHNPESMLLPIFVINAVMLLFEFLQMYLSGRDYWGDIWNFFDMTRCSFVILYAVLVWVIGINELTNYFLSWITLISWIRGVAFFRFFERTRYMVRLLREVLSDIESFFFLLFYSTFGFGVVFMAVQNNPEKSFFSVLSWSYLIDLSSIEIESYDISDYAVFLFASVVNLIIMMNILISVIGDTYDRVQEGIIVADRIELLEIIIEGETLAYWNRKNESHSFIQMLTLDKNEEDYTWLGKVREIKARLITLSKTVDQTVEKNDKRAEKLDKNLAKIKASNKSLEERLKVMKKHNKLMEENFEAFSNKMDEKMRNLEDLLTKAIKSQ</sequence>
<keyword evidence="8" id="KW-0539">Nucleus</keyword>
<evidence type="ECO:0000256" key="9">
    <source>
        <dbReference type="PROSITE-ProRule" id="PRU00221"/>
    </source>
</evidence>
<feature type="transmembrane region" description="Helical" evidence="12">
    <location>
        <begin position="882"/>
        <end position="900"/>
    </location>
</feature>
<gene>
    <name evidence="14" type="ORF">BSTOLATCC_MIC5277</name>
</gene>
<keyword evidence="4 12" id="KW-0812">Transmembrane</keyword>
<dbReference type="GO" id="GO:0034511">
    <property type="term" value="F:U3 snoRNA binding"/>
    <property type="evidence" value="ECO:0007669"/>
    <property type="project" value="InterPro"/>
</dbReference>
<dbReference type="InterPro" id="IPR015943">
    <property type="entry name" value="WD40/YVTN_repeat-like_dom_sf"/>
</dbReference>
<evidence type="ECO:0000313" key="15">
    <source>
        <dbReference type="Proteomes" id="UP001162131"/>
    </source>
</evidence>
<feature type="transmembrane region" description="Helical" evidence="12">
    <location>
        <begin position="972"/>
        <end position="992"/>
    </location>
</feature>